<name>A0A815DIE3_9BILA</name>
<proteinExistence type="predicted"/>
<reference evidence="4" key="1">
    <citation type="submission" date="2021-02" db="EMBL/GenBank/DDBJ databases">
        <authorList>
            <person name="Nowell W R."/>
        </authorList>
    </citation>
    <scope>NUCLEOTIDE SEQUENCE</scope>
</reference>
<keyword evidence="1" id="KW-0677">Repeat</keyword>
<dbReference type="EMBL" id="CAJNOQ010012494">
    <property type="protein sequence ID" value="CAF1301326.1"/>
    <property type="molecule type" value="Genomic_DNA"/>
</dbReference>
<feature type="repeat" description="TPR" evidence="3">
    <location>
        <begin position="85"/>
        <end position="118"/>
    </location>
</feature>
<keyword evidence="5" id="KW-1185">Reference proteome</keyword>
<dbReference type="PROSITE" id="PS50005">
    <property type="entry name" value="TPR"/>
    <property type="match status" value="4"/>
</dbReference>
<dbReference type="Pfam" id="PF13374">
    <property type="entry name" value="TPR_10"/>
    <property type="match status" value="1"/>
</dbReference>
<dbReference type="Gene3D" id="1.25.40.10">
    <property type="entry name" value="Tetratricopeptide repeat domain"/>
    <property type="match status" value="2"/>
</dbReference>
<evidence type="ECO:0000256" key="2">
    <source>
        <dbReference type="ARBA" id="ARBA00022803"/>
    </source>
</evidence>
<dbReference type="PANTHER" id="PTHR45641:SF19">
    <property type="entry name" value="NEPHROCYSTIN-3"/>
    <property type="match status" value="1"/>
</dbReference>
<dbReference type="Pfam" id="PF13424">
    <property type="entry name" value="TPR_12"/>
    <property type="match status" value="2"/>
</dbReference>
<evidence type="ECO:0000256" key="1">
    <source>
        <dbReference type="ARBA" id="ARBA00022737"/>
    </source>
</evidence>
<dbReference type="PANTHER" id="PTHR45641">
    <property type="entry name" value="TETRATRICOPEPTIDE REPEAT PROTEIN (AFU_ORTHOLOGUE AFUA_6G03870)"/>
    <property type="match status" value="1"/>
</dbReference>
<accession>A0A815DIE3</accession>
<protein>
    <recommendedName>
        <fullName evidence="6">Kinesin light chain</fullName>
    </recommendedName>
</protein>
<dbReference type="InterPro" id="IPR011990">
    <property type="entry name" value="TPR-like_helical_dom_sf"/>
</dbReference>
<gene>
    <name evidence="4" type="ORF">GPM918_LOCUS28535</name>
</gene>
<feature type="repeat" description="TPR" evidence="3">
    <location>
        <begin position="47"/>
        <end position="80"/>
    </location>
</feature>
<dbReference type="AlphaFoldDB" id="A0A815DIE3"/>
<evidence type="ECO:0000313" key="5">
    <source>
        <dbReference type="Proteomes" id="UP000663829"/>
    </source>
</evidence>
<evidence type="ECO:0008006" key="6">
    <source>
        <dbReference type="Google" id="ProtNLM"/>
    </source>
</evidence>
<dbReference type="Proteomes" id="UP000663829">
    <property type="component" value="Unassembled WGS sequence"/>
</dbReference>
<evidence type="ECO:0000256" key="3">
    <source>
        <dbReference type="PROSITE-ProRule" id="PRU00339"/>
    </source>
</evidence>
<feature type="repeat" description="TPR" evidence="3">
    <location>
        <begin position="212"/>
        <end position="245"/>
    </location>
</feature>
<keyword evidence="2 3" id="KW-0802">TPR repeat</keyword>
<comment type="caution">
    <text evidence="4">The sequence shown here is derived from an EMBL/GenBank/DDBJ whole genome shotgun (WGS) entry which is preliminary data.</text>
</comment>
<feature type="repeat" description="TPR" evidence="3">
    <location>
        <begin position="170"/>
        <end position="203"/>
    </location>
</feature>
<sequence length="281" mass="32388">MFRLENVMFDEREVLWCVKLTLCNEDDQDIKEMYAYQKKSVGGGDEQASLVSLGLILFEMGEYEKAKQYYTRVLDELSDDDINVALCHQRLGEVSASQGEYDVALDHLNEAVKLYKKFQHAHDTLDIAYCYFWIGAVHEYKEEYETALSYLNKDFAIKQAKLPADHVQTAMTLRQIGAVHYRQRDYDSALSYHQRALVMYQKVLPPTHFYISGSLTETGHVYFGKKEYDRALVYYNQSLQVERKSLPPDHPNVATTYHSIGSSQEICIEAAASQSQPEGFR</sequence>
<evidence type="ECO:0000313" key="4">
    <source>
        <dbReference type="EMBL" id="CAF1301326.1"/>
    </source>
</evidence>
<dbReference type="SUPFAM" id="SSF48452">
    <property type="entry name" value="TPR-like"/>
    <property type="match status" value="1"/>
</dbReference>
<dbReference type="InterPro" id="IPR019734">
    <property type="entry name" value="TPR_rpt"/>
</dbReference>
<organism evidence="4 5">
    <name type="scientific">Didymodactylos carnosus</name>
    <dbReference type="NCBI Taxonomy" id="1234261"/>
    <lineage>
        <taxon>Eukaryota</taxon>
        <taxon>Metazoa</taxon>
        <taxon>Spiralia</taxon>
        <taxon>Gnathifera</taxon>
        <taxon>Rotifera</taxon>
        <taxon>Eurotatoria</taxon>
        <taxon>Bdelloidea</taxon>
        <taxon>Philodinida</taxon>
        <taxon>Philodinidae</taxon>
        <taxon>Didymodactylos</taxon>
    </lineage>
</organism>
<dbReference type="SMART" id="SM00028">
    <property type="entry name" value="TPR"/>
    <property type="match status" value="5"/>
</dbReference>